<reference evidence="1" key="2">
    <citation type="submission" date="2017-10" db="EMBL/GenBank/DDBJ databases">
        <title>Ladona fulva Genome sequencing and assembly.</title>
        <authorList>
            <person name="Murali S."/>
            <person name="Richards S."/>
            <person name="Bandaranaike D."/>
            <person name="Bellair M."/>
            <person name="Blankenburg K."/>
            <person name="Chao H."/>
            <person name="Dinh H."/>
            <person name="Doddapaneni H."/>
            <person name="Dugan-Rocha S."/>
            <person name="Elkadiri S."/>
            <person name="Gnanaolivu R."/>
            <person name="Hernandez B."/>
            <person name="Skinner E."/>
            <person name="Javaid M."/>
            <person name="Lee S."/>
            <person name="Li M."/>
            <person name="Ming W."/>
            <person name="Munidasa M."/>
            <person name="Muniz J."/>
            <person name="Nguyen L."/>
            <person name="Hughes D."/>
            <person name="Osuji N."/>
            <person name="Pu L.-L."/>
            <person name="Puazo M."/>
            <person name="Qu C."/>
            <person name="Quiroz J."/>
            <person name="Raj R."/>
            <person name="Weissenberger G."/>
            <person name="Xin Y."/>
            <person name="Zou X."/>
            <person name="Han Y."/>
            <person name="Worley K."/>
            <person name="Muzny D."/>
            <person name="Gibbs R."/>
        </authorList>
    </citation>
    <scope>NUCLEOTIDE SEQUENCE</scope>
    <source>
        <strain evidence="1">Sampled in the wild</strain>
    </source>
</reference>
<proteinExistence type="predicted"/>
<organism evidence="1 2">
    <name type="scientific">Ladona fulva</name>
    <name type="common">Scarce chaser dragonfly</name>
    <name type="synonym">Libellula fulva</name>
    <dbReference type="NCBI Taxonomy" id="123851"/>
    <lineage>
        <taxon>Eukaryota</taxon>
        <taxon>Metazoa</taxon>
        <taxon>Ecdysozoa</taxon>
        <taxon>Arthropoda</taxon>
        <taxon>Hexapoda</taxon>
        <taxon>Insecta</taxon>
        <taxon>Pterygota</taxon>
        <taxon>Palaeoptera</taxon>
        <taxon>Odonata</taxon>
        <taxon>Epiprocta</taxon>
        <taxon>Anisoptera</taxon>
        <taxon>Libelluloidea</taxon>
        <taxon>Libellulidae</taxon>
        <taxon>Ladona</taxon>
    </lineage>
</organism>
<protein>
    <submittedName>
        <fullName evidence="1">Uncharacterized protein</fullName>
    </submittedName>
</protein>
<comment type="caution">
    <text evidence="1">The sequence shown here is derived from an EMBL/GenBank/DDBJ whole genome shotgun (WGS) entry which is preliminary data.</text>
</comment>
<dbReference type="AlphaFoldDB" id="A0A8K0KRY7"/>
<gene>
    <name evidence="1" type="ORF">J437_LFUL015658</name>
</gene>
<dbReference type="EMBL" id="KZ309620">
    <property type="protein sequence ID" value="KAG8239384.1"/>
    <property type="molecule type" value="Genomic_DNA"/>
</dbReference>
<dbReference type="Proteomes" id="UP000792457">
    <property type="component" value="Unassembled WGS sequence"/>
</dbReference>
<feature type="non-terminal residue" evidence="1">
    <location>
        <position position="1"/>
    </location>
</feature>
<reference evidence="1" key="1">
    <citation type="submission" date="2013-04" db="EMBL/GenBank/DDBJ databases">
        <authorList>
            <person name="Qu J."/>
            <person name="Murali S.C."/>
            <person name="Bandaranaike D."/>
            <person name="Bellair M."/>
            <person name="Blankenburg K."/>
            <person name="Chao H."/>
            <person name="Dinh H."/>
            <person name="Doddapaneni H."/>
            <person name="Downs B."/>
            <person name="Dugan-Rocha S."/>
            <person name="Elkadiri S."/>
            <person name="Gnanaolivu R.D."/>
            <person name="Hernandez B."/>
            <person name="Javaid M."/>
            <person name="Jayaseelan J.C."/>
            <person name="Lee S."/>
            <person name="Li M."/>
            <person name="Ming W."/>
            <person name="Munidasa M."/>
            <person name="Muniz J."/>
            <person name="Nguyen L."/>
            <person name="Ongeri F."/>
            <person name="Osuji N."/>
            <person name="Pu L.-L."/>
            <person name="Puazo M."/>
            <person name="Qu C."/>
            <person name="Quiroz J."/>
            <person name="Raj R."/>
            <person name="Weissenberger G."/>
            <person name="Xin Y."/>
            <person name="Zou X."/>
            <person name="Han Y."/>
            <person name="Richards S."/>
            <person name="Worley K."/>
            <person name="Muzny D."/>
            <person name="Gibbs R."/>
        </authorList>
    </citation>
    <scope>NUCLEOTIDE SEQUENCE</scope>
    <source>
        <strain evidence="1">Sampled in the wild</strain>
    </source>
</reference>
<evidence type="ECO:0000313" key="2">
    <source>
        <dbReference type="Proteomes" id="UP000792457"/>
    </source>
</evidence>
<name>A0A8K0KRY7_LADFU</name>
<accession>A0A8K0KRY7</accession>
<evidence type="ECO:0000313" key="1">
    <source>
        <dbReference type="EMBL" id="KAG8239384.1"/>
    </source>
</evidence>
<sequence length="81" mass="9058">MQAENKILKSKVADGDARDKVVRLLEFQLKTENADLKGKIVDLQKKLTHVSEEKNKNALNAAVTAEREELGGGRDLELEKK</sequence>
<keyword evidence="2" id="KW-1185">Reference proteome</keyword>